<proteinExistence type="predicted"/>
<evidence type="ECO:0000313" key="3">
    <source>
        <dbReference type="Proteomes" id="UP001642487"/>
    </source>
</evidence>
<organism evidence="2 3">
    <name type="scientific">Citrullus colocynthis</name>
    <name type="common">colocynth</name>
    <dbReference type="NCBI Taxonomy" id="252529"/>
    <lineage>
        <taxon>Eukaryota</taxon>
        <taxon>Viridiplantae</taxon>
        <taxon>Streptophyta</taxon>
        <taxon>Embryophyta</taxon>
        <taxon>Tracheophyta</taxon>
        <taxon>Spermatophyta</taxon>
        <taxon>Magnoliopsida</taxon>
        <taxon>eudicotyledons</taxon>
        <taxon>Gunneridae</taxon>
        <taxon>Pentapetalae</taxon>
        <taxon>rosids</taxon>
        <taxon>fabids</taxon>
        <taxon>Cucurbitales</taxon>
        <taxon>Cucurbitaceae</taxon>
        <taxon>Benincaseae</taxon>
        <taxon>Citrullus</taxon>
    </lineage>
</organism>
<feature type="chain" id="PRO_5045713336" evidence="1">
    <location>
        <begin position="19"/>
        <end position="113"/>
    </location>
</feature>
<sequence>MTMYLPLILLFFYSDHSSKQQKNRINVDQGALFVEFDGEIVEFNIFLCQIDIVDFVVHDTLLIPKTKDGFDDLPIVFSDFDNDFPAKNFDDLTSSQVPMLRLRPSPTTLSMFT</sequence>
<gene>
    <name evidence="2" type="ORF">CITCOLO1_LOCUS3275</name>
</gene>
<evidence type="ECO:0000256" key="1">
    <source>
        <dbReference type="SAM" id="SignalP"/>
    </source>
</evidence>
<dbReference type="Proteomes" id="UP001642487">
    <property type="component" value="Chromosome 10"/>
</dbReference>
<keyword evidence="1" id="KW-0732">Signal</keyword>
<name>A0ABP0XY26_9ROSI</name>
<evidence type="ECO:0000313" key="2">
    <source>
        <dbReference type="EMBL" id="CAK9311615.1"/>
    </source>
</evidence>
<feature type="signal peptide" evidence="1">
    <location>
        <begin position="1"/>
        <end position="18"/>
    </location>
</feature>
<protein>
    <submittedName>
        <fullName evidence="2">Uncharacterized protein</fullName>
    </submittedName>
</protein>
<accession>A0ABP0XY26</accession>
<dbReference type="EMBL" id="OZ021744">
    <property type="protein sequence ID" value="CAK9311615.1"/>
    <property type="molecule type" value="Genomic_DNA"/>
</dbReference>
<reference evidence="2 3" key="1">
    <citation type="submission" date="2024-03" db="EMBL/GenBank/DDBJ databases">
        <authorList>
            <person name="Gkanogiannis A."/>
            <person name="Becerra Lopez-Lavalle L."/>
        </authorList>
    </citation>
    <scope>NUCLEOTIDE SEQUENCE [LARGE SCALE GENOMIC DNA]</scope>
</reference>
<keyword evidence="3" id="KW-1185">Reference proteome</keyword>